<feature type="transmembrane region" description="Helical" evidence="6">
    <location>
        <begin position="485"/>
        <end position="507"/>
    </location>
</feature>
<feature type="domain" description="EF-hand" evidence="7">
    <location>
        <begin position="531"/>
        <end position="566"/>
    </location>
</feature>
<feature type="transmembrane region" description="Helical" evidence="6">
    <location>
        <begin position="415"/>
        <end position="434"/>
    </location>
</feature>
<feature type="transmembrane region" description="Helical" evidence="6">
    <location>
        <begin position="349"/>
        <end position="372"/>
    </location>
</feature>
<dbReference type="InterPro" id="IPR005821">
    <property type="entry name" value="Ion_trans_dom"/>
</dbReference>
<evidence type="ECO:0000313" key="8">
    <source>
        <dbReference type="EMBL" id="CAK0792333.1"/>
    </source>
</evidence>
<keyword evidence="9" id="KW-1185">Reference proteome</keyword>
<evidence type="ECO:0000256" key="2">
    <source>
        <dbReference type="ARBA" id="ARBA00022692"/>
    </source>
</evidence>
<evidence type="ECO:0000256" key="3">
    <source>
        <dbReference type="ARBA" id="ARBA00022989"/>
    </source>
</evidence>
<dbReference type="InterPro" id="IPR011992">
    <property type="entry name" value="EF-hand-dom_pair"/>
</dbReference>
<comment type="subcellular location">
    <subcellularLocation>
        <location evidence="1">Membrane</location>
        <topology evidence="1">Multi-pass membrane protein</topology>
    </subcellularLocation>
</comment>
<dbReference type="EMBL" id="CAUYUJ010000757">
    <property type="protein sequence ID" value="CAK0792333.1"/>
    <property type="molecule type" value="Genomic_DNA"/>
</dbReference>
<dbReference type="InterPro" id="IPR027359">
    <property type="entry name" value="Volt_channel_dom_sf"/>
</dbReference>
<dbReference type="InterPro" id="IPR002048">
    <property type="entry name" value="EF_hand_dom"/>
</dbReference>
<dbReference type="SUPFAM" id="SSF81324">
    <property type="entry name" value="Voltage-gated potassium channels"/>
    <property type="match status" value="1"/>
</dbReference>
<dbReference type="PROSITE" id="PS50222">
    <property type="entry name" value="EF_HAND_2"/>
    <property type="match status" value="1"/>
</dbReference>
<dbReference type="Pfam" id="PF00520">
    <property type="entry name" value="Ion_trans"/>
    <property type="match status" value="1"/>
</dbReference>
<dbReference type="PANTHER" id="PTHR10037:SF62">
    <property type="entry name" value="SODIUM CHANNEL PROTEIN 60E"/>
    <property type="match status" value="1"/>
</dbReference>
<name>A0ABN9PLU7_9DINO</name>
<evidence type="ECO:0000256" key="5">
    <source>
        <dbReference type="SAM" id="MobiDB-lite"/>
    </source>
</evidence>
<keyword evidence="4 6" id="KW-0472">Membrane</keyword>
<feature type="transmembrane region" description="Helical" evidence="6">
    <location>
        <begin position="276"/>
        <end position="296"/>
    </location>
</feature>
<accession>A0ABN9PLU7</accession>
<comment type="caution">
    <text evidence="8">The sequence shown here is derived from an EMBL/GenBank/DDBJ whole genome shotgun (WGS) entry which is preliminary data.</text>
</comment>
<dbReference type="PANTHER" id="PTHR10037">
    <property type="entry name" value="VOLTAGE-GATED CATION CHANNEL CALCIUM AND SODIUM"/>
    <property type="match status" value="1"/>
</dbReference>
<feature type="transmembrane region" description="Helical" evidence="6">
    <location>
        <begin position="308"/>
        <end position="329"/>
    </location>
</feature>
<dbReference type="InterPro" id="IPR043203">
    <property type="entry name" value="VGCC_Ca_Na"/>
</dbReference>
<dbReference type="Gene3D" id="1.10.238.10">
    <property type="entry name" value="EF-hand"/>
    <property type="match status" value="1"/>
</dbReference>
<feature type="region of interest" description="Disordered" evidence="5">
    <location>
        <begin position="151"/>
        <end position="183"/>
    </location>
</feature>
<evidence type="ECO:0000259" key="7">
    <source>
        <dbReference type="PROSITE" id="PS50222"/>
    </source>
</evidence>
<keyword evidence="2 6" id="KW-0812">Transmembrane</keyword>
<gene>
    <name evidence="8" type="ORF">PCOR1329_LOCUS2973</name>
</gene>
<sequence length="648" mass="72223">MTWLISGRENPETHKRRYPGKYGHYGKWKGTTKFQNTSTEMGTPATYVDLFLCPLFCVRLGPRRLLPGRGKCHVPCRRGVMEGSPQPERDALRSAVHDELIDLLVEGGCMRNAMRSEVEAALWRWSQASKSSVPEHSKRVATSDCAGQALASRAGPRAPSNPKGTPPEAPSAPGSGVDIGAQPHKEWGSLGVASVGSGRNSDNESSASMDAAAVAHFSKFVKSVTSTIPECFGPEVGDMIFGHRLRQKAADFWDWLQNIEPPAPVGRVAHFTTGKVFDGAITVTIIINSVWMMYVADAKIKDPYRDDSWAFAGDCVFQAIYTIEMAMKLWVFRHWFFCSPSWRINVFELALVCLGFLSLVTARSSVSFLRVLRILEIGRASRVLRAMTHFKHLRALMVCIQGSISSLMWSLFMVVLVYSIFALFLVQIIAGHLIETGKVVEETFFFDSFGSIARAMLTLHMACTGGLGWEVAYEQIETTGVMGSVIYLIFIIFVNFALMNIITGIFVESAMAVLKPDPEVFARELSQQEWVDAQKLDRLCRAVDTDESGKLTREQFENGLQKNHIPLLLKSLGLQRHHLVEFFKLMAEDSGGDGQVDIHTFVNGCMVLRGVATNFDLQKLHAELKSNHAQHDKHLDSIMRILREKFDL</sequence>
<dbReference type="SUPFAM" id="SSF47473">
    <property type="entry name" value="EF-hand"/>
    <property type="match status" value="1"/>
</dbReference>
<protein>
    <recommendedName>
        <fullName evidence="7">EF-hand domain-containing protein</fullName>
    </recommendedName>
</protein>
<proteinExistence type="predicted"/>
<evidence type="ECO:0000256" key="1">
    <source>
        <dbReference type="ARBA" id="ARBA00004141"/>
    </source>
</evidence>
<dbReference type="Proteomes" id="UP001189429">
    <property type="component" value="Unassembled WGS sequence"/>
</dbReference>
<dbReference type="Gene3D" id="1.10.287.70">
    <property type="match status" value="1"/>
</dbReference>
<organism evidence="8 9">
    <name type="scientific">Prorocentrum cordatum</name>
    <dbReference type="NCBI Taxonomy" id="2364126"/>
    <lineage>
        <taxon>Eukaryota</taxon>
        <taxon>Sar</taxon>
        <taxon>Alveolata</taxon>
        <taxon>Dinophyceae</taxon>
        <taxon>Prorocentrales</taxon>
        <taxon>Prorocentraceae</taxon>
        <taxon>Prorocentrum</taxon>
    </lineage>
</organism>
<keyword evidence="3 6" id="KW-1133">Transmembrane helix</keyword>
<evidence type="ECO:0000256" key="6">
    <source>
        <dbReference type="SAM" id="Phobius"/>
    </source>
</evidence>
<evidence type="ECO:0000313" key="9">
    <source>
        <dbReference type="Proteomes" id="UP001189429"/>
    </source>
</evidence>
<dbReference type="Gene3D" id="1.20.120.350">
    <property type="entry name" value="Voltage-gated potassium channels. Chain C"/>
    <property type="match status" value="1"/>
</dbReference>
<reference evidence="8" key="1">
    <citation type="submission" date="2023-10" db="EMBL/GenBank/DDBJ databases">
        <authorList>
            <person name="Chen Y."/>
            <person name="Shah S."/>
            <person name="Dougan E. K."/>
            <person name="Thang M."/>
            <person name="Chan C."/>
        </authorList>
    </citation>
    <scope>NUCLEOTIDE SEQUENCE [LARGE SCALE GENOMIC DNA]</scope>
</reference>
<evidence type="ECO:0000256" key="4">
    <source>
        <dbReference type="ARBA" id="ARBA00023136"/>
    </source>
</evidence>